<accession>A0ACB7SCX5</accession>
<dbReference type="Proteomes" id="UP000821845">
    <property type="component" value="Chromosome 5"/>
</dbReference>
<protein>
    <submittedName>
        <fullName evidence="1">Uncharacterized protein</fullName>
    </submittedName>
</protein>
<organism evidence="1 2">
    <name type="scientific">Hyalomma asiaticum</name>
    <name type="common">Tick</name>
    <dbReference type="NCBI Taxonomy" id="266040"/>
    <lineage>
        <taxon>Eukaryota</taxon>
        <taxon>Metazoa</taxon>
        <taxon>Ecdysozoa</taxon>
        <taxon>Arthropoda</taxon>
        <taxon>Chelicerata</taxon>
        <taxon>Arachnida</taxon>
        <taxon>Acari</taxon>
        <taxon>Parasitiformes</taxon>
        <taxon>Ixodida</taxon>
        <taxon>Ixodoidea</taxon>
        <taxon>Ixodidae</taxon>
        <taxon>Hyalomminae</taxon>
        <taxon>Hyalomma</taxon>
    </lineage>
</organism>
<evidence type="ECO:0000313" key="2">
    <source>
        <dbReference type="Proteomes" id="UP000821845"/>
    </source>
</evidence>
<reference evidence="1" key="1">
    <citation type="submission" date="2020-05" db="EMBL/GenBank/DDBJ databases">
        <title>Large-scale comparative analyses of tick genomes elucidate their genetic diversity and vector capacities.</title>
        <authorList>
            <person name="Jia N."/>
            <person name="Wang J."/>
            <person name="Shi W."/>
            <person name="Du L."/>
            <person name="Sun Y."/>
            <person name="Zhan W."/>
            <person name="Jiang J."/>
            <person name="Wang Q."/>
            <person name="Zhang B."/>
            <person name="Ji P."/>
            <person name="Sakyi L.B."/>
            <person name="Cui X."/>
            <person name="Yuan T."/>
            <person name="Jiang B."/>
            <person name="Yang W."/>
            <person name="Lam T.T.-Y."/>
            <person name="Chang Q."/>
            <person name="Ding S."/>
            <person name="Wang X."/>
            <person name="Zhu J."/>
            <person name="Ruan X."/>
            <person name="Zhao L."/>
            <person name="Wei J."/>
            <person name="Que T."/>
            <person name="Du C."/>
            <person name="Cheng J."/>
            <person name="Dai P."/>
            <person name="Han X."/>
            <person name="Huang E."/>
            <person name="Gao Y."/>
            <person name="Liu J."/>
            <person name="Shao H."/>
            <person name="Ye R."/>
            <person name="Li L."/>
            <person name="Wei W."/>
            <person name="Wang X."/>
            <person name="Wang C."/>
            <person name="Yang T."/>
            <person name="Huo Q."/>
            <person name="Li W."/>
            <person name="Guo W."/>
            <person name="Chen H."/>
            <person name="Zhou L."/>
            <person name="Ni X."/>
            <person name="Tian J."/>
            <person name="Zhou Y."/>
            <person name="Sheng Y."/>
            <person name="Liu T."/>
            <person name="Pan Y."/>
            <person name="Xia L."/>
            <person name="Li J."/>
            <person name="Zhao F."/>
            <person name="Cao W."/>
        </authorList>
    </citation>
    <scope>NUCLEOTIDE SEQUENCE</scope>
    <source>
        <strain evidence="1">Hyas-2018</strain>
    </source>
</reference>
<dbReference type="EMBL" id="CM023485">
    <property type="protein sequence ID" value="KAH6930997.1"/>
    <property type="molecule type" value="Genomic_DNA"/>
</dbReference>
<gene>
    <name evidence="1" type="ORF">HPB50_021308</name>
</gene>
<name>A0ACB7SCX5_HYAAI</name>
<keyword evidence="2" id="KW-1185">Reference proteome</keyword>
<comment type="caution">
    <text evidence="1">The sequence shown here is derived from an EMBL/GenBank/DDBJ whole genome shotgun (WGS) entry which is preliminary data.</text>
</comment>
<evidence type="ECO:0000313" key="1">
    <source>
        <dbReference type="EMBL" id="KAH6930997.1"/>
    </source>
</evidence>
<proteinExistence type="predicted"/>
<sequence>MLKIHAEVPLYNVRQPCSRANSTYKPEEKQREYARSILHRVDIADQAKDSLTGFLAAAAAADKEPSNRREARGSKDPGGLEARHIFAGVDAYRCRPPSGR</sequence>